<name>A0A0C2E462_9STAP</name>
<comment type="caution">
    <text evidence="7">The sequence shown here is derived from an EMBL/GenBank/DDBJ whole genome shotgun (WGS) entry which is preliminary data.</text>
</comment>
<evidence type="ECO:0000256" key="6">
    <source>
        <dbReference type="SAM" id="SignalP"/>
    </source>
</evidence>
<evidence type="ECO:0000313" key="7">
    <source>
        <dbReference type="EMBL" id="KIH70187.1"/>
    </source>
</evidence>
<dbReference type="GO" id="GO:0005886">
    <property type="term" value="C:plasma membrane"/>
    <property type="evidence" value="ECO:0007669"/>
    <property type="project" value="UniProtKB-SubCell"/>
</dbReference>
<feature type="chain" id="PRO_5039486141" evidence="6">
    <location>
        <begin position="23"/>
        <end position="320"/>
    </location>
</feature>
<comment type="subcellular location">
    <subcellularLocation>
        <location evidence="1">Cell inner membrane</location>
    </subcellularLocation>
</comment>
<dbReference type="EMBL" id="JABEVU030000001">
    <property type="protein sequence ID" value="MDB0581037.1"/>
    <property type="molecule type" value="Genomic_DNA"/>
</dbReference>
<dbReference type="AlphaFoldDB" id="A0A0C2E462"/>
<dbReference type="Proteomes" id="UP000527860">
    <property type="component" value="Unassembled WGS sequence"/>
</dbReference>
<dbReference type="EMBL" id="JXII01000008">
    <property type="protein sequence ID" value="KIH70187.1"/>
    <property type="molecule type" value="Genomic_DNA"/>
</dbReference>
<keyword evidence="5" id="KW-0472">Membrane</keyword>
<dbReference type="STRING" id="45670.SN16_09510"/>
<keyword evidence="6" id="KW-0732">Signal</keyword>
<organism evidence="7 9">
    <name type="scientific">Salinicoccus roseus</name>
    <dbReference type="NCBI Taxonomy" id="45670"/>
    <lineage>
        <taxon>Bacteria</taxon>
        <taxon>Bacillati</taxon>
        <taxon>Bacillota</taxon>
        <taxon>Bacilli</taxon>
        <taxon>Bacillales</taxon>
        <taxon>Staphylococcaceae</taxon>
        <taxon>Salinicoccus</taxon>
    </lineage>
</organism>
<dbReference type="Gene3D" id="3.40.190.10">
    <property type="entry name" value="Periplasmic binding protein-like II"/>
    <property type="match status" value="2"/>
</dbReference>
<feature type="signal peptide" evidence="6">
    <location>
        <begin position="1"/>
        <end position="22"/>
    </location>
</feature>
<dbReference type="Proteomes" id="UP000031546">
    <property type="component" value="Unassembled WGS sequence"/>
</dbReference>
<dbReference type="PROSITE" id="PS51257">
    <property type="entry name" value="PROKAR_LIPOPROTEIN"/>
    <property type="match status" value="1"/>
</dbReference>
<gene>
    <name evidence="8" type="ORF">F7P68_0010900</name>
    <name evidence="7" type="ORF">SN16_09510</name>
</gene>
<keyword evidence="3" id="KW-1003">Cell membrane</keyword>
<dbReference type="PANTHER" id="PTHR30024">
    <property type="entry name" value="ALIPHATIC SULFONATES-BINDING PROTEIN-RELATED"/>
    <property type="match status" value="1"/>
</dbReference>
<dbReference type="RefSeq" id="WP_040106392.1">
    <property type="nucleotide sequence ID" value="NZ_JABEVU030000001.1"/>
</dbReference>
<evidence type="ECO:0000256" key="5">
    <source>
        <dbReference type="ARBA" id="ARBA00023136"/>
    </source>
</evidence>
<dbReference type="OrthoDB" id="570524at2"/>
<keyword evidence="2" id="KW-0813">Transport</keyword>
<dbReference type="SUPFAM" id="SSF53850">
    <property type="entry name" value="Periplasmic binding protein-like II"/>
    <property type="match status" value="1"/>
</dbReference>
<dbReference type="CDD" id="cd13553">
    <property type="entry name" value="PBP2_NrtA_CpmA_like"/>
    <property type="match status" value="1"/>
</dbReference>
<evidence type="ECO:0000256" key="1">
    <source>
        <dbReference type="ARBA" id="ARBA00004533"/>
    </source>
</evidence>
<evidence type="ECO:0000256" key="3">
    <source>
        <dbReference type="ARBA" id="ARBA00022475"/>
    </source>
</evidence>
<evidence type="ECO:0000256" key="2">
    <source>
        <dbReference type="ARBA" id="ARBA00022448"/>
    </source>
</evidence>
<keyword evidence="10" id="KW-1185">Reference proteome</keyword>
<protein>
    <submittedName>
        <fullName evidence="7 8">ABC transporter substrate-binding protein</fullName>
    </submittedName>
</protein>
<evidence type="ECO:0000313" key="10">
    <source>
        <dbReference type="Proteomes" id="UP000527860"/>
    </source>
</evidence>
<dbReference type="PANTHER" id="PTHR30024:SF43">
    <property type="entry name" value="BLL4572 PROTEIN"/>
    <property type="match status" value="1"/>
</dbReference>
<evidence type="ECO:0000313" key="9">
    <source>
        <dbReference type="Proteomes" id="UP000031546"/>
    </source>
</evidence>
<reference evidence="8 10" key="4">
    <citation type="submission" date="2022-12" db="EMBL/GenBank/DDBJ databases">
        <title>Genome analysis and biological profiling of marine Salinicoccus roseus MOSEL-ME25.</title>
        <authorList>
            <person name="Mirza F.T."/>
            <person name="Xie Y."/>
            <person name="Shinwari Z.K."/>
        </authorList>
    </citation>
    <scope>NUCLEOTIDE SEQUENCE [LARGE SCALE GENOMIC DNA]</scope>
    <source>
        <strain evidence="8 10">MOSEL-ME25</strain>
    </source>
</reference>
<sequence>MKKLLLLILFTGLVVVGACSQADGESAEDTPVVKIGYMPITHAVPLFMQEKSLENKGKNYEVELVRFSSWPDLMDALNTGRIDGASTLITVAMKANELGIDLRGIVLGHREGNVLMGANDIGDINELKGETFAIPHKISTHNVLLYLMLKEAGMEYEDVNTVEMSPAEMPAALSEGRIEGYVVAEPFGAQSVVMGTGKVLYQSDELWEDSLDCALVLHGDFIDGNRALAQDFIDGYIAAANQAEAKDGHVHTVSSEYMQVDEAVMEQSMEWISYEDLKIDEEAYDELRVYMQEMGLSDNPPTYEEFVDTTLREVGGEVVE</sequence>
<dbReference type="InterPro" id="IPR044527">
    <property type="entry name" value="NrtA/CpmA_ABC-bd_dom"/>
</dbReference>
<keyword evidence="4" id="KW-0997">Cell inner membrane</keyword>
<evidence type="ECO:0000313" key="8">
    <source>
        <dbReference type="EMBL" id="MDB0581037.1"/>
    </source>
</evidence>
<evidence type="ECO:0000256" key="4">
    <source>
        <dbReference type="ARBA" id="ARBA00022519"/>
    </source>
</evidence>
<accession>A0A0C2E462</accession>
<reference evidence="7 9" key="1">
    <citation type="submission" date="2015-01" db="EMBL/GenBank/DDBJ databases">
        <title>Genome sequences of high lactate-tolerant strain Salinicoccus roseus W12 with industrial interest.</title>
        <authorList>
            <person name="Wang H."/>
            <person name="Yu B."/>
        </authorList>
    </citation>
    <scope>NUCLEOTIDE SEQUENCE [LARGE SCALE GENOMIC DNA]</scope>
    <source>
        <strain evidence="7 9">W12</strain>
    </source>
</reference>
<reference evidence="10" key="2">
    <citation type="submission" date="2020-04" db="EMBL/GenBank/DDBJ databases">
        <title>Genome analysis and biological profiling of marine Cellulosimicrobium funkei MOSEL-ME6.</title>
        <authorList>
            <person name="Tanveer F."/>
            <person name="Xie Y."/>
            <person name="Shinwari Z.K."/>
        </authorList>
    </citation>
    <scope>NUCLEOTIDE SEQUENCE [LARGE SCALE GENOMIC DNA]</scope>
    <source>
        <strain evidence="10">MOSEL-ME25</strain>
    </source>
</reference>
<dbReference type="Pfam" id="PF13379">
    <property type="entry name" value="NMT1_2"/>
    <property type="match status" value="1"/>
</dbReference>
<dbReference type="GeneID" id="77845793"/>
<proteinExistence type="predicted"/>
<reference evidence="8" key="3">
    <citation type="submission" date="2020-04" db="EMBL/GenBank/DDBJ databases">
        <authorList>
            <person name="Tanveer F."/>
            <person name="Xie Y."/>
            <person name="Shinwari Z.K."/>
        </authorList>
    </citation>
    <scope>NUCLEOTIDE SEQUENCE</scope>
    <source>
        <strain evidence="8">MOSEL-ME25</strain>
    </source>
</reference>